<dbReference type="RefSeq" id="WP_060778721.1">
    <property type="nucleotide sequence ID" value="NZ_CAJHLF010000011.1"/>
</dbReference>
<evidence type="ECO:0000313" key="4">
    <source>
        <dbReference type="Proteomes" id="UP001069145"/>
    </source>
</evidence>
<dbReference type="EMBL" id="JAOTML010000002">
    <property type="protein sequence ID" value="MCY3052774.1"/>
    <property type="molecule type" value="Genomic_DNA"/>
</dbReference>
<sequence length="146" mass="16989">MSRMKETIHIRGVNHIQQAGEKQELLIDQKGTYFAHPHAFFIEYEEDFQGAKSWVRLKFDHKQGLTIKRSGQSVQATIPLALGKRQSFLYRIKGLPNLSLASELDQIEVEEFEGGGRINCHYRIFEDLDQELGQYQLQLKYTYDVV</sequence>
<reference evidence="1" key="2">
    <citation type="submission" date="2022-09" db="EMBL/GenBank/DDBJ databases">
        <title>Aerococcus urinae taxonomy study.</title>
        <authorList>
            <person name="Christensen J."/>
            <person name="Senneby E."/>
        </authorList>
    </citation>
    <scope>NUCLEOTIDE SEQUENCE</scope>
    <source>
        <strain evidence="1">NLD-066-U95</strain>
    </source>
</reference>
<keyword evidence="4" id="KW-1185">Reference proteome</keyword>
<name>A0A109RG41_9LACT</name>
<dbReference type="GeneID" id="35767500"/>
<accession>A0A109RG41</accession>
<dbReference type="Proteomes" id="UP000594771">
    <property type="component" value="Chromosome"/>
</dbReference>
<dbReference type="OrthoDB" id="2151645at2"/>
<dbReference type="Pfam" id="PF09148">
    <property type="entry name" value="DUF1934"/>
    <property type="match status" value="1"/>
</dbReference>
<evidence type="ECO:0000313" key="2">
    <source>
        <dbReference type="EMBL" id="QPS02009.1"/>
    </source>
</evidence>
<dbReference type="EMBL" id="CP065662">
    <property type="protein sequence ID" value="QPS02009.1"/>
    <property type="molecule type" value="Genomic_DNA"/>
</dbReference>
<dbReference type="Proteomes" id="UP001069145">
    <property type="component" value="Unassembled WGS sequence"/>
</dbReference>
<dbReference type="AlphaFoldDB" id="A0A109RG41"/>
<dbReference type="SUPFAM" id="SSF50814">
    <property type="entry name" value="Lipocalins"/>
    <property type="match status" value="1"/>
</dbReference>
<gene>
    <name evidence="2" type="ORF">I6G68_02765</name>
    <name evidence="1" type="ORF">ODY43_02090</name>
</gene>
<dbReference type="KEGG" id="aun:AWM73_07255"/>
<reference evidence="2 3" key="1">
    <citation type="submission" date="2020-12" db="EMBL/GenBank/DDBJ databases">
        <title>FDA dAtabase for Regulatory Grade micrObial Sequences (FDA-ARGOS): Supporting development and validation of Infectious Disease Dx tests.</title>
        <authorList>
            <person name="Sproer C."/>
            <person name="Gronow S."/>
            <person name="Severitt S."/>
            <person name="Schroder I."/>
            <person name="Tallon L."/>
            <person name="Sadzewicz L."/>
            <person name="Zhao X."/>
            <person name="Boylan J."/>
            <person name="Ott S."/>
            <person name="Bowen H."/>
            <person name="Vavikolanu K."/>
            <person name="Mehta A."/>
            <person name="Aluvathingal J."/>
            <person name="Nadendla S."/>
            <person name="Lowell S."/>
            <person name="Myers T."/>
            <person name="Yan Y."/>
            <person name="Sichtig H."/>
        </authorList>
    </citation>
    <scope>NUCLEOTIDE SEQUENCE [LARGE SCALE GENOMIC DNA]</scope>
    <source>
        <strain evidence="2 3">FDAARGOS_911</strain>
    </source>
</reference>
<dbReference type="Gene3D" id="2.40.128.20">
    <property type="match status" value="1"/>
</dbReference>
<evidence type="ECO:0000313" key="3">
    <source>
        <dbReference type="Proteomes" id="UP000594771"/>
    </source>
</evidence>
<organism evidence="2 3">
    <name type="scientific">Aerococcus urinae</name>
    <dbReference type="NCBI Taxonomy" id="1376"/>
    <lineage>
        <taxon>Bacteria</taxon>
        <taxon>Bacillati</taxon>
        <taxon>Bacillota</taxon>
        <taxon>Bacilli</taxon>
        <taxon>Lactobacillales</taxon>
        <taxon>Aerococcaceae</taxon>
        <taxon>Aerococcus</taxon>
    </lineage>
</organism>
<dbReference type="InterPro" id="IPR012674">
    <property type="entry name" value="Calycin"/>
</dbReference>
<protein>
    <submittedName>
        <fullName evidence="2">DUF1934 domain-containing protein</fullName>
    </submittedName>
</protein>
<dbReference type="InterPro" id="IPR015231">
    <property type="entry name" value="DUF1934"/>
</dbReference>
<evidence type="ECO:0000313" key="1">
    <source>
        <dbReference type="EMBL" id="MCY3052774.1"/>
    </source>
</evidence>
<proteinExistence type="predicted"/>